<accession>A0A5J4VK31</accession>
<dbReference type="Gene3D" id="1.20.920.20">
    <property type="match status" value="1"/>
</dbReference>
<gene>
    <name evidence="1" type="ORF">EZS28_021534</name>
</gene>
<sequence length="82" mass="9435">MKVKLRATYINSHKLQHEVVENVSKAAKSLYSYSHVAKEVEPKRAKVKESMEKLELMQQALAKKKFELHGVEDKKTQQVGLI</sequence>
<reference evidence="1 2" key="1">
    <citation type="submission" date="2019-03" db="EMBL/GenBank/DDBJ databases">
        <title>Single cell metagenomics reveals metabolic interactions within the superorganism composed of flagellate Streblomastix strix and complex community of Bacteroidetes bacteria on its surface.</title>
        <authorList>
            <person name="Treitli S.C."/>
            <person name="Kolisko M."/>
            <person name="Husnik F."/>
            <person name="Keeling P."/>
            <person name="Hampl V."/>
        </authorList>
    </citation>
    <scope>NUCLEOTIDE SEQUENCE [LARGE SCALE GENOMIC DNA]</scope>
    <source>
        <strain evidence="1">ST1C</strain>
    </source>
</reference>
<proteinExistence type="predicted"/>
<evidence type="ECO:0000313" key="1">
    <source>
        <dbReference type="EMBL" id="KAA6382941.1"/>
    </source>
</evidence>
<dbReference type="Proteomes" id="UP000324800">
    <property type="component" value="Unassembled WGS sequence"/>
</dbReference>
<evidence type="ECO:0000313" key="2">
    <source>
        <dbReference type="Proteomes" id="UP000324800"/>
    </source>
</evidence>
<dbReference type="EMBL" id="SNRW01006505">
    <property type="protein sequence ID" value="KAA6382941.1"/>
    <property type="molecule type" value="Genomic_DNA"/>
</dbReference>
<comment type="caution">
    <text evidence="1">The sequence shown here is derived from an EMBL/GenBank/DDBJ whole genome shotgun (WGS) entry which is preliminary data.</text>
</comment>
<dbReference type="AlphaFoldDB" id="A0A5J4VK31"/>
<organism evidence="1 2">
    <name type="scientific">Streblomastix strix</name>
    <dbReference type="NCBI Taxonomy" id="222440"/>
    <lineage>
        <taxon>Eukaryota</taxon>
        <taxon>Metamonada</taxon>
        <taxon>Preaxostyla</taxon>
        <taxon>Oxymonadida</taxon>
        <taxon>Streblomastigidae</taxon>
        <taxon>Streblomastix</taxon>
    </lineage>
</organism>
<dbReference type="OrthoDB" id="447173at2759"/>
<name>A0A5J4VK31_9EUKA</name>
<protein>
    <submittedName>
        <fullName evidence="1">Uncharacterized protein</fullName>
    </submittedName>
</protein>